<comment type="caution">
    <text evidence="1">The sequence shown here is derived from an EMBL/GenBank/DDBJ whole genome shotgun (WGS) entry which is preliminary data.</text>
</comment>
<evidence type="ECO:0000313" key="1">
    <source>
        <dbReference type="EMBL" id="MFC7299961.1"/>
    </source>
</evidence>
<reference evidence="2" key="1">
    <citation type="journal article" date="2019" name="Int. J. Syst. Evol. Microbiol.">
        <title>The Global Catalogue of Microorganisms (GCM) 10K type strain sequencing project: providing services to taxonomists for standard genome sequencing and annotation.</title>
        <authorList>
            <consortium name="The Broad Institute Genomics Platform"/>
            <consortium name="The Broad Institute Genome Sequencing Center for Infectious Disease"/>
            <person name="Wu L."/>
            <person name="Ma J."/>
        </authorList>
    </citation>
    <scope>NUCLEOTIDE SEQUENCE [LARGE SCALE GENOMIC DNA]</scope>
    <source>
        <strain evidence="2">CCUG 36956</strain>
    </source>
</reference>
<keyword evidence="2" id="KW-1185">Reference proteome</keyword>
<proteinExistence type="predicted"/>
<accession>A0ABW2J963</accession>
<sequence length="69" mass="7753">MNGGAGIPWSTFFVDVLPRTFMRAYPDSIAMALAIPTIRKHFYLRSLTVFAGSPALIFKLKKQAQQAFF</sequence>
<protein>
    <submittedName>
        <fullName evidence="1">Uncharacterized protein</fullName>
    </submittedName>
</protein>
<dbReference type="RefSeq" id="WP_382236666.1">
    <property type="nucleotide sequence ID" value="NZ_JBHTCC010000005.1"/>
</dbReference>
<name>A0ABW2J963_9BURK</name>
<gene>
    <name evidence="1" type="ORF">ACFQO0_16100</name>
</gene>
<dbReference type="Proteomes" id="UP001596379">
    <property type="component" value="Unassembled WGS sequence"/>
</dbReference>
<evidence type="ECO:0000313" key="2">
    <source>
        <dbReference type="Proteomes" id="UP001596379"/>
    </source>
</evidence>
<dbReference type="EMBL" id="JBHTCC010000005">
    <property type="protein sequence ID" value="MFC7299961.1"/>
    <property type="molecule type" value="Genomic_DNA"/>
</dbReference>
<organism evidence="1 2">
    <name type="scientific">Herminiimonas aquatilis</name>
    <dbReference type="NCBI Taxonomy" id="345342"/>
    <lineage>
        <taxon>Bacteria</taxon>
        <taxon>Pseudomonadati</taxon>
        <taxon>Pseudomonadota</taxon>
        <taxon>Betaproteobacteria</taxon>
        <taxon>Burkholderiales</taxon>
        <taxon>Oxalobacteraceae</taxon>
        <taxon>Herminiimonas</taxon>
    </lineage>
</organism>